<dbReference type="AlphaFoldDB" id="A0A927MJZ0"/>
<feature type="region of interest" description="Disordered" evidence="1">
    <location>
        <begin position="38"/>
        <end position="60"/>
    </location>
</feature>
<evidence type="ECO:0000313" key="2">
    <source>
        <dbReference type="EMBL" id="MBE1492550.1"/>
    </source>
</evidence>
<accession>A0A927MJZ0</accession>
<evidence type="ECO:0000313" key="3">
    <source>
        <dbReference type="Proteomes" id="UP000649753"/>
    </source>
</evidence>
<dbReference type="EMBL" id="JADBEB010000001">
    <property type="protein sequence ID" value="MBE1492550.1"/>
    <property type="molecule type" value="Genomic_DNA"/>
</dbReference>
<proteinExistence type="predicted"/>
<sequence>MFSTDAHFLLSLHRTHIDELLAEADAARLARSVRRFGRNRARSAGGHPLDSAASRDPAHK</sequence>
<dbReference type="Proteomes" id="UP000649753">
    <property type="component" value="Unassembled WGS sequence"/>
</dbReference>
<protein>
    <submittedName>
        <fullName evidence="2">Uncharacterized protein</fullName>
    </submittedName>
</protein>
<comment type="caution">
    <text evidence="2">The sequence shown here is derived from an EMBL/GenBank/DDBJ whole genome shotgun (WGS) entry which is preliminary data.</text>
</comment>
<evidence type="ECO:0000256" key="1">
    <source>
        <dbReference type="SAM" id="MobiDB-lite"/>
    </source>
</evidence>
<reference evidence="2" key="1">
    <citation type="submission" date="2020-10" db="EMBL/GenBank/DDBJ databases">
        <title>Sequencing the genomes of 1000 actinobacteria strains.</title>
        <authorList>
            <person name="Klenk H.-P."/>
        </authorList>
    </citation>
    <scope>NUCLEOTIDE SEQUENCE</scope>
    <source>
        <strain evidence="2">DSM 46832</strain>
    </source>
</reference>
<organism evidence="2 3">
    <name type="scientific">Plantactinospora soyae</name>
    <dbReference type="NCBI Taxonomy" id="1544732"/>
    <lineage>
        <taxon>Bacteria</taxon>
        <taxon>Bacillati</taxon>
        <taxon>Actinomycetota</taxon>
        <taxon>Actinomycetes</taxon>
        <taxon>Micromonosporales</taxon>
        <taxon>Micromonosporaceae</taxon>
        <taxon>Plantactinospora</taxon>
    </lineage>
</organism>
<gene>
    <name evidence="2" type="ORF">H4W31_008188</name>
</gene>
<keyword evidence="3" id="KW-1185">Reference proteome</keyword>
<dbReference type="RefSeq" id="WP_192771438.1">
    <property type="nucleotide sequence ID" value="NZ_JADBEB010000001.1"/>
</dbReference>
<name>A0A927MJZ0_9ACTN</name>